<evidence type="ECO:0000256" key="4">
    <source>
        <dbReference type="ARBA" id="ARBA00022833"/>
    </source>
</evidence>
<evidence type="ECO:0000313" key="13">
    <source>
        <dbReference type="Proteomes" id="UP000003560"/>
    </source>
</evidence>
<dbReference type="InterPro" id="IPR018253">
    <property type="entry name" value="DnaJ_domain_CS"/>
</dbReference>
<feature type="transmembrane region" description="Helical" evidence="9">
    <location>
        <begin position="279"/>
        <end position="296"/>
    </location>
</feature>
<dbReference type="STRING" id="445975.COLSTE_01781"/>
<feature type="domain" description="CR-type" evidence="11">
    <location>
        <begin position="145"/>
        <end position="226"/>
    </location>
</feature>
<dbReference type="InterPro" id="IPR008971">
    <property type="entry name" value="HSP40/DnaJ_pept-bd"/>
</dbReference>
<evidence type="ECO:0000256" key="7">
    <source>
        <dbReference type="ARBA" id="ARBA00067609"/>
    </source>
</evidence>
<dbReference type="Gene3D" id="1.10.287.110">
    <property type="entry name" value="DnaJ domain"/>
    <property type="match status" value="1"/>
</dbReference>
<evidence type="ECO:0000256" key="3">
    <source>
        <dbReference type="ARBA" id="ARBA00022771"/>
    </source>
</evidence>
<accession>B6GCF8</accession>
<feature type="domain" description="J" evidence="10">
    <location>
        <begin position="5"/>
        <end position="69"/>
    </location>
</feature>
<dbReference type="Pfam" id="PF00226">
    <property type="entry name" value="DnaJ"/>
    <property type="match status" value="1"/>
</dbReference>
<protein>
    <recommendedName>
        <fullName evidence="7">Chaperone protein DnaJ</fullName>
    </recommendedName>
</protein>
<proteinExistence type="inferred from homology"/>
<dbReference type="InterPro" id="IPR001623">
    <property type="entry name" value="DnaJ_domain"/>
</dbReference>
<evidence type="ECO:0000256" key="9">
    <source>
        <dbReference type="SAM" id="Phobius"/>
    </source>
</evidence>
<dbReference type="SUPFAM" id="SSF49493">
    <property type="entry name" value="HSP40/DnaJ peptide-binding domain"/>
    <property type="match status" value="1"/>
</dbReference>
<evidence type="ECO:0000256" key="1">
    <source>
        <dbReference type="ARBA" id="ARBA00022723"/>
    </source>
</evidence>
<dbReference type="SMART" id="SM00271">
    <property type="entry name" value="DnaJ"/>
    <property type="match status" value="1"/>
</dbReference>
<keyword evidence="1 8" id="KW-0479">Metal-binding</keyword>
<dbReference type="GO" id="GO:0008270">
    <property type="term" value="F:zinc ion binding"/>
    <property type="evidence" value="ECO:0007669"/>
    <property type="project" value="UniProtKB-KW"/>
</dbReference>
<evidence type="ECO:0000256" key="2">
    <source>
        <dbReference type="ARBA" id="ARBA00022737"/>
    </source>
</evidence>
<dbReference type="CDD" id="cd10719">
    <property type="entry name" value="DnaJ_zf"/>
    <property type="match status" value="1"/>
</dbReference>
<evidence type="ECO:0000256" key="5">
    <source>
        <dbReference type="ARBA" id="ARBA00023186"/>
    </source>
</evidence>
<dbReference type="GO" id="GO:0005737">
    <property type="term" value="C:cytoplasm"/>
    <property type="evidence" value="ECO:0007669"/>
    <property type="project" value="TreeGrafter"/>
</dbReference>
<dbReference type="Gene3D" id="2.60.260.20">
    <property type="entry name" value="Urease metallochaperone UreE, N-terminal domain"/>
    <property type="match status" value="1"/>
</dbReference>
<comment type="similarity">
    <text evidence="6">Belongs to the DnaJ family.</text>
</comment>
<comment type="caution">
    <text evidence="12">The sequence shown here is derived from an EMBL/GenBank/DDBJ whole genome shotgun (WGS) entry which is preliminary data.</text>
</comment>
<dbReference type="InterPro" id="IPR036410">
    <property type="entry name" value="HSP_DnaJ_Cys-rich_dom_sf"/>
</dbReference>
<dbReference type="Gene3D" id="2.10.230.10">
    <property type="entry name" value="Heat shock protein DnaJ, cysteine-rich domain"/>
    <property type="match status" value="1"/>
</dbReference>
<dbReference type="PRINTS" id="PR00625">
    <property type="entry name" value="JDOMAIN"/>
</dbReference>
<dbReference type="SUPFAM" id="SSF57938">
    <property type="entry name" value="DnaJ/Hsp40 cysteine-rich domain"/>
    <property type="match status" value="1"/>
</dbReference>
<dbReference type="Proteomes" id="UP000003560">
    <property type="component" value="Unassembled WGS sequence"/>
</dbReference>
<evidence type="ECO:0000313" key="12">
    <source>
        <dbReference type="EMBL" id="EEA89989.1"/>
    </source>
</evidence>
<reference evidence="12 13" key="1">
    <citation type="submission" date="2008-10" db="EMBL/GenBank/DDBJ databases">
        <title>Draft genome sequence of Collinsella stercoris (DSM 13279).</title>
        <authorList>
            <person name="Sudarsanam P."/>
            <person name="Ley R."/>
            <person name="Guruge J."/>
            <person name="Turnbaugh P.J."/>
            <person name="Mahowald M."/>
            <person name="Liep D."/>
            <person name="Gordon J."/>
        </authorList>
    </citation>
    <scope>NUCLEOTIDE SEQUENCE [LARGE SCALE GENOMIC DNA]</scope>
    <source>
        <strain evidence="12 13">DSM 13279</strain>
    </source>
</reference>
<dbReference type="PROSITE" id="PS00636">
    <property type="entry name" value="DNAJ_1"/>
    <property type="match status" value="1"/>
</dbReference>
<keyword evidence="3 8" id="KW-0863">Zinc-finger</keyword>
<dbReference type="InterPro" id="IPR002939">
    <property type="entry name" value="DnaJ_C"/>
</dbReference>
<dbReference type="OrthoDB" id="9779889at2"/>
<evidence type="ECO:0000259" key="10">
    <source>
        <dbReference type="PROSITE" id="PS50076"/>
    </source>
</evidence>
<reference evidence="12 13" key="2">
    <citation type="submission" date="2008-10" db="EMBL/GenBank/DDBJ databases">
        <authorList>
            <person name="Fulton L."/>
            <person name="Clifton S."/>
            <person name="Fulton B."/>
            <person name="Xu J."/>
            <person name="Minx P."/>
            <person name="Pepin K.H."/>
            <person name="Johnson M."/>
            <person name="Thiruvilangam P."/>
            <person name="Bhonagiri V."/>
            <person name="Nash W.E."/>
            <person name="Mardis E.R."/>
            <person name="Wilson R.K."/>
        </authorList>
    </citation>
    <scope>NUCLEOTIDE SEQUENCE [LARGE SCALE GENOMIC DNA]</scope>
    <source>
        <strain evidence="12 13">DSM 13279</strain>
    </source>
</reference>
<sequence>MNDKDYYAILGVDKDASAKDIQKAFQQKARKLHPDVNKEPDAEERFKEVSEAYAVLSDEQKRARYDAMRSGNPFGAAGSPSAGGYPGGYQGGYGGFGGFGFPFGGMGGVGGFGAQRRRGASAYNPSTGADVVVEVKLSREQARDGAKVAVKYPRYEACDNCRGSGSVASEHHRACPTCGGTGSIAVDLGMFGMGQARMVCPECGGSGKVVADPCPVCGGEGRTRVQAEAVVEFPAGTHDGDLIRMKARGNAGTNGGETGDLVGRAHVAAERLEGRAQSGFYLLGMVVPFLVLSAFSGTFSMFLMLCIIPLVMGVFMIATDDVLHRSALWWKRGLRVLANGATNGLFFALIVVWFSSCTQAIFLAPFRYM</sequence>
<dbReference type="GO" id="GO:0042026">
    <property type="term" value="P:protein refolding"/>
    <property type="evidence" value="ECO:0007669"/>
    <property type="project" value="TreeGrafter"/>
</dbReference>
<dbReference type="PROSITE" id="PS51188">
    <property type="entry name" value="ZF_CR"/>
    <property type="match status" value="1"/>
</dbReference>
<feature type="transmembrane region" description="Helical" evidence="9">
    <location>
        <begin position="302"/>
        <end position="323"/>
    </location>
</feature>
<keyword evidence="2" id="KW-0677">Repeat</keyword>
<dbReference type="Pfam" id="PF00684">
    <property type="entry name" value="DnaJ_CXXCXGXG"/>
    <property type="match status" value="1"/>
</dbReference>
<organism evidence="12 13">
    <name type="scientific">Collinsella stercoris DSM 13279</name>
    <dbReference type="NCBI Taxonomy" id="445975"/>
    <lineage>
        <taxon>Bacteria</taxon>
        <taxon>Bacillati</taxon>
        <taxon>Actinomycetota</taxon>
        <taxon>Coriobacteriia</taxon>
        <taxon>Coriobacteriales</taxon>
        <taxon>Coriobacteriaceae</taxon>
        <taxon>Collinsella</taxon>
    </lineage>
</organism>
<name>B6GCF8_9ACTN</name>
<dbReference type="FunFam" id="2.10.230.10:FF:000002">
    <property type="entry name" value="Molecular chaperone DnaJ"/>
    <property type="match status" value="1"/>
</dbReference>
<keyword evidence="9" id="KW-0812">Transmembrane</keyword>
<dbReference type="SUPFAM" id="SSF46565">
    <property type="entry name" value="Chaperone J-domain"/>
    <property type="match status" value="1"/>
</dbReference>
<dbReference type="PANTHER" id="PTHR43096:SF52">
    <property type="entry name" value="DNAJ HOMOLOG 1, MITOCHONDRIAL-RELATED"/>
    <property type="match status" value="1"/>
</dbReference>
<keyword evidence="9" id="KW-0472">Membrane</keyword>
<evidence type="ECO:0000259" key="11">
    <source>
        <dbReference type="PROSITE" id="PS51188"/>
    </source>
</evidence>
<dbReference type="GO" id="GO:0051082">
    <property type="term" value="F:unfolded protein binding"/>
    <property type="evidence" value="ECO:0007669"/>
    <property type="project" value="InterPro"/>
</dbReference>
<dbReference type="InterPro" id="IPR036869">
    <property type="entry name" value="J_dom_sf"/>
</dbReference>
<dbReference type="CDD" id="cd06257">
    <property type="entry name" value="DnaJ"/>
    <property type="match status" value="1"/>
</dbReference>
<dbReference type="PANTHER" id="PTHR43096">
    <property type="entry name" value="DNAJ HOMOLOG 1, MITOCHONDRIAL-RELATED"/>
    <property type="match status" value="1"/>
</dbReference>
<evidence type="ECO:0000256" key="8">
    <source>
        <dbReference type="PROSITE-ProRule" id="PRU00546"/>
    </source>
</evidence>
<dbReference type="HOGENOM" id="CLU_017633_0_7_11"/>
<keyword evidence="4 8" id="KW-0862">Zinc</keyword>
<dbReference type="AlphaFoldDB" id="B6GCF8"/>
<dbReference type="PROSITE" id="PS50076">
    <property type="entry name" value="DNAJ_2"/>
    <property type="match status" value="1"/>
</dbReference>
<keyword evidence="13" id="KW-1185">Reference proteome</keyword>
<dbReference type="Pfam" id="PF01556">
    <property type="entry name" value="DnaJ_C"/>
    <property type="match status" value="1"/>
</dbReference>
<dbReference type="EMBL" id="ABXJ01000105">
    <property type="protein sequence ID" value="EEA89989.1"/>
    <property type="molecule type" value="Genomic_DNA"/>
</dbReference>
<dbReference type="InterPro" id="IPR001305">
    <property type="entry name" value="HSP_DnaJ_Cys-rich_dom"/>
</dbReference>
<dbReference type="GO" id="GO:0031072">
    <property type="term" value="F:heat shock protein binding"/>
    <property type="evidence" value="ECO:0007669"/>
    <property type="project" value="InterPro"/>
</dbReference>
<feature type="zinc finger region" description="CR-type" evidence="8">
    <location>
        <begin position="145"/>
        <end position="226"/>
    </location>
</feature>
<evidence type="ECO:0000256" key="6">
    <source>
        <dbReference type="ARBA" id="ARBA00061004"/>
    </source>
</evidence>
<gene>
    <name evidence="12" type="ORF">COLSTE_01781</name>
</gene>
<keyword evidence="5" id="KW-0143">Chaperone</keyword>
<keyword evidence="9" id="KW-1133">Transmembrane helix</keyword>
<feature type="transmembrane region" description="Helical" evidence="9">
    <location>
        <begin position="344"/>
        <end position="366"/>
    </location>
</feature>
<dbReference type="eggNOG" id="COG0484">
    <property type="taxonomic scope" value="Bacteria"/>
</dbReference>